<reference evidence="1 2" key="1">
    <citation type="journal article" date="2014" name="Nature">
        <title>The genome of the recently domesticated crop plant sugar beet (Beta vulgaris).</title>
        <authorList>
            <person name="Dohm J.C."/>
            <person name="Minoche A.E."/>
            <person name="Holtgrawe D."/>
            <person name="Capella-Gutierrez S."/>
            <person name="Zakrzewski F."/>
            <person name="Tafer H."/>
            <person name="Rupp O."/>
            <person name="Sorensen T.R."/>
            <person name="Stracke R."/>
            <person name="Reinhardt R."/>
            <person name="Goesmann A."/>
            <person name="Kraft T."/>
            <person name="Schulz B."/>
            <person name="Stadler P.F."/>
            <person name="Schmidt T."/>
            <person name="Gabaldon T."/>
            <person name="Lehrach H."/>
            <person name="Weisshaar B."/>
            <person name="Himmelbauer H."/>
        </authorList>
    </citation>
    <scope>NUCLEOTIDE SEQUENCE [LARGE SCALE GENOMIC DNA]</scope>
    <source>
        <tissue evidence="1">Taproot</tissue>
    </source>
</reference>
<evidence type="ECO:0000313" key="2">
    <source>
        <dbReference type="Proteomes" id="UP000035740"/>
    </source>
</evidence>
<sequence length="213" mass="23769">HPPELGYVARSESQTPAFQYRRNPQQGIMQNRHLHGMEEAPSYTPNHLQNSYQSHLSTSVTANYIQRPSTSQVSYQMQHISRLCQSRGPLPPGTSVDFKYDDSVLNTSNVASGMRNQEFFVSPTAVSTSTSASLYSRSNLASFAQSRPDNGRYAGSNQDVASVFEDTKRSSQNFVSDSSPSFSGRQLPVPHPVYAVQQRHMPSEYANCFEHMP</sequence>
<organism evidence="1 2">
    <name type="scientific">Beta vulgaris subsp. vulgaris</name>
    <name type="common">Beet</name>
    <dbReference type="NCBI Taxonomy" id="3555"/>
    <lineage>
        <taxon>Eukaryota</taxon>
        <taxon>Viridiplantae</taxon>
        <taxon>Streptophyta</taxon>
        <taxon>Embryophyta</taxon>
        <taxon>Tracheophyta</taxon>
        <taxon>Spermatophyta</taxon>
        <taxon>Magnoliopsida</taxon>
        <taxon>eudicotyledons</taxon>
        <taxon>Gunneridae</taxon>
        <taxon>Pentapetalae</taxon>
        <taxon>Caryophyllales</taxon>
        <taxon>Chenopodiaceae</taxon>
        <taxon>Betoideae</taxon>
        <taxon>Beta</taxon>
    </lineage>
</organism>
<accession>A0A0J8B3J6</accession>
<name>A0A0J8B3J6_BETVV</name>
<evidence type="ECO:0000313" key="1">
    <source>
        <dbReference type="EMBL" id="KMS94433.1"/>
    </source>
</evidence>
<keyword evidence="2" id="KW-1185">Reference proteome</keyword>
<gene>
    <name evidence="1" type="ORF">BVRB_021460</name>
</gene>
<dbReference type="Proteomes" id="UP000035740">
    <property type="component" value="Unassembled WGS sequence"/>
</dbReference>
<feature type="non-terminal residue" evidence="1">
    <location>
        <position position="1"/>
    </location>
</feature>
<feature type="non-terminal residue" evidence="1">
    <location>
        <position position="213"/>
    </location>
</feature>
<proteinExistence type="predicted"/>
<dbReference type="EMBL" id="KQ093377">
    <property type="protein sequence ID" value="KMS94433.1"/>
    <property type="molecule type" value="Genomic_DNA"/>
</dbReference>
<dbReference type="AlphaFoldDB" id="A0A0J8B3J6"/>
<protein>
    <submittedName>
        <fullName evidence="1">Uncharacterized protein</fullName>
    </submittedName>
</protein>